<comment type="caution">
    <text evidence="1">The sequence shown here is derived from an EMBL/GenBank/DDBJ whole genome shotgun (WGS) entry which is preliminary data.</text>
</comment>
<reference evidence="1" key="1">
    <citation type="journal article" date="2020" name="Nat. Commun.">
        <title>Large-scale genome sequencing of mycorrhizal fungi provides insights into the early evolution of symbiotic traits.</title>
        <authorList>
            <person name="Miyauchi S."/>
            <person name="Kiss E."/>
            <person name="Kuo A."/>
            <person name="Drula E."/>
            <person name="Kohler A."/>
            <person name="Sanchez-Garcia M."/>
            <person name="Morin E."/>
            <person name="Andreopoulos B."/>
            <person name="Barry K.W."/>
            <person name="Bonito G."/>
            <person name="Buee M."/>
            <person name="Carver A."/>
            <person name="Chen C."/>
            <person name="Cichocki N."/>
            <person name="Clum A."/>
            <person name="Culley D."/>
            <person name="Crous P.W."/>
            <person name="Fauchery L."/>
            <person name="Girlanda M."/>
            <person name="Hayes R.D."/>
            <person name="Keri Z."/>
            <person name="LaButti K."/>
            <person name="Lipzen A."/>
            <person name="Lombard V."/>
            <person name="Magnuson J."/>
            <person name="Maillard F."/>
            <person name="Murat C."/>
            <person name="Nolan M."/>
            <person name="Ohm R.A."/>
            <person name="Pangilinan J."/>
            <person name="Pereira M.F."/>
            <person name="Perotto S."/>
            <person name="Peter M."/>
            <person name="Pfister S."/>
            <person name="Riley R."/>
            <person name="Sitrit Y."/>
            <person name="Stielow J.B."/>
            <person name="Szollosi G."/>
            <person name="Zifcakova L."/>
            <person name="Stursova M."/>
            <person name="Spatafora J.W."/>
            <person name="Tedersoo L."/>
            <person name="Vaario L.M."/>
            <person name="Yamada A."/>
            <person name="Yan M."/>
            <person name="Wang P."/>
            <person name="Xu J."/>
            <person name="Bruns T."/>
            <person name="Baldrian P."/>
            <person name="Vilgalys R."/>
            <person name="Dunand C."/>
            <person name="Henrissat B."/>
            <person name="Grigoriev I.V."/>
            <person name="Hibbett D."/>
            <person name="Nagy L.G."/>
            <person name="Martin F.M."/>
        </authorList>
    </citation>
    <scope>NUCLEOTIDE SEQUENCE</scope>
    <source>
        <strain evidence="1">UP504</strain>
    </source>
</reference>
<gene>
    <name evidence="1" type="ORF">BS47DRAFT_1360434</name>
</gene>
<sequence>MYHPTLKKCPDEHLRFMLYFLNAEFLGTLAITTSVDLNSVGGMCLDADSLEVDGVNSLSALFVVALTLVPHWAVGVHHVQAIPGGKTNQGIAGYDQDCQWKERPERSADHLPPDRGSVERTRLAVDLHKWRTCATAFGAAVDSQRTRDGQFYLLIDREEWPTEPKARGVFQTTRAQRKQYCPRLKKWNLRLINLTTHNLLPHHHSELSWQEMCCRPLLFRSGQCGSSALRDVCLGLGLNGDLNSVFNTVDRWESNRQESCSQTDPKRGLLCIGYTTSRGVDSGVLKIVEQQLQFLGFPNIPNMGPCAPHNPGVAPKRTKWSFASLELWNPHLHSSAKYASILEPLIILISSPPQVMIRSLDVSTMC</sequence>
<accession>A0A9P6B3E7</accession>
<evidence type="ECO:0000313" key="2">
    <source>
        <dbReference type="Proteomes" id="UP000886523"/>
    </source>
</evidence>
<evidence type="ECO:0000313" key="1">
    <source>
        <dbReference type="EMBL" id="KAF9516240.1"/>
    </source>
</evidence>
<organism evidence="1 2">
    <name type="scientific">Hydnum rufescens UP504</name>
    <dbReference type="NCBI Taxonomy" id="1448309"/>
    <lineage>
        <taxon>Eukaryota</taxon>
        <taxon>Fungi</taxon>
        <taxon>Dikarya</taxon>
        <taxon>Basidiomycota</taxon>
        <taxon>Agaricomycotina</taxon>
        <taxon>Agaricomycetes</taxon>
        <taxon>Cantharellales</taxon>
        <taxon>Hydnaceae</taxon>
        <taxon>Hydnum</taxon>
    </lineage>
</organism>
<name>A0A9P6B3E7_9AGAM</name>
<dbReference type="EMBL" id="MU128941">
    <property type="protein sequence ID" value="KAF9516240.1"/>
    <property type="molecule type" value="Genomic_DNA"/>
</dbReference>
<dbReference type="AlphaFoldDB" id="A0A9P6B3E7"/>
<proteinExistence type="predicted"/>
<dbReference type="Proteomes" id="UP000886523">
    <property type="component" value="Unassembled WGS sequence"/>
</dbReference>
<protein>
    <submittedName>
        <fullName evidence="1">Uncharacterized protein</fullName>
    </submittedName>
</protein>
<keyword evidence="2" id="KW-1185">Reference proteome</keyword>